<keyword evidence="6" id="KW-0694">RNA-binding</keyword>
<evidence type="ECO:0000256" key="6">
    <source>
        <dbReference type="ARBA" id="ARBA00022884"/>
    </source>
</evidence>
<evidence type="ECO:0000256" key="1">
    <source>
        <dbReference type="ARBA" id="ARBA00006620"/>
    </source>
</evidence>
<sequence>MPALKPISWKQFEKFVLYVGCYFERKRGDHRVYQRSDLKRPVIFPEDTEIPVFIIRNNLRTLDINHDEYLNILDKI</sequence>
<keyword evidence="2" id="KW-1277">Toxin-antitoxin system</keyword>
<dbReference type="SUPFAM" id="SSF54786">
    <property type="entry name" value="YcfA/nrd intein domain"/>
    <property type="match status" value="1"/>
</dbReference>
<dbReference type="InterPro" id="IPR038570">
    <property type="entry name" value="HicA_sf"/>
</dbReference>
<proteinExistence type="inferred from homology"/>
<comment type="caution">
    <text evidence="8">The sequence shown here is derived from an EMBL/GenBank/DDBJ whole genome shotgun (WGS) entry which is preliminary data.</text>
</comment>
<reference evidence="8 9" key="1">
    <citation type="journal article" date="2016" name="Nat. Commun.">
        <title>Thousands of microbial genomes shed light on interconnected biogeochemical processes in an aquifer system.</title>
        <authorList>
            <person name="Anantharaman K."/>
            <person name="Brown C.T."/>
            <person name="Hug L.A."/>
            <person name="Sharon I."/>
            <person name="Castelle C.J."/>
            <person name="Probst A.J."/>
            <person name="Thomas B.C."/>
            <person name="Singh A."/>
            <person name="Wilkins M.J."/>
            <person name="Karaoz U."/>
            <person name="Brodie E.L."/>
            <person name="Williams K.H."/>
            <person name="Hubbard S.S."/>
            <person name="Banfield J.F."/>
        </authorList>
    </citation>
    <scope>NUCLEOTIDE SEQUENCE [LARGE SCALE GENOMIC DNA]</scope>
</reference>
<evidence type="ECO:0000313" key="9">
    <source>
        <dbReference type="Proteomes" id="UP000179251"/>
    </source>
</evidence>
<gene>
    <name evidence="8" type="ORF">A2834_02025</name>
</gene>
<evidence type="ECO:0000256" key="4">
    <source>
        <dbReference type="ARBA" id="ARBA00022759"/>
    </source>
</evidence>
<keyword evidence="4" id="KW-0255">Endonuclease</keyword>
<evidence type="ECO:0000256" key="2">
    <source>
        <dbReference type="ARBA" id="ARBA00022649"/>
    </source>
</evidence>
<evidence type="ECO:0000256" key="3">
    <source>
        <dbReference type="ARBA" id="ARBA00022722"/>
    </source>
</evidence>
<keyword evidence="7" id="KW-0346">Stress response</keyword>
<protein>
    <recommendedName>
        <fullName evidence="10">Addiction module toxin, HicA family</fullName>
    </recommendedName>
</protein>
<accession>A0A1F5VF91</accession>
<keyword evidence="5" id="KW-0378">Hydrolase</keyword>
<dbReference type="AlphaFoldDB" id="A0A1F5VF91"/>
<comment type="similarity">
    <text evidence="1">Belongs to the HicA mRNA interferase family.</text>
</comment>
<dbReference type="GO" id="GO:0004519">
    <property type="term" value="F:endonuclease activity"/>
    <property type="evidence" value="ECO:0007669"/>
    <property type="project" value="UniProtKB-KW"/>
</dbReference>
<dbReference type="InterPro" id="IPR012933">
    <property type="entry name" value="HicA_mRNA_interferase"/>
</dbReference>
<evidence type="ECO:0008006" key="10">
    <source>
        <dbReference type="Google" id="ProtNLM"/>
    </source>
</evidence>
<dbReference type="EMBL" id="MFHD01000023">
    <property type="protein sequence ID" value="OGF62084.1"/>
    <property type="molecule type" value="Genomic_DNA"/>
</dbReference>
<dbReference type="STRING" id="1798325.A2834_02025"/>
<organism evidence="8 9">
    <name type="scientific">Candidatus Giovannonibacteria bacterium RIFCSPHIGHO2_01_FULL_45_23</name>
    <dbReference type="NCBI Taxonomy" id="1798325"/>
    <lineage>
        <taxon>Bacteria</taxon>
        <taxon>Candidatus Giovannoniibacteriota</taxon>
    </lineage>
</organism>
<dbReference type="Gene3D" id="3.30.920.30">
    <property type="entry name" value="Hypothetical protein"/>
    <property type="match status" value="1"/>
</dbReference>
<dbReference type="GO" id="GO:0016787">
    <property type="term" value="F:hydrolase activity"/>
    <property type="evidence" value="ECO:0007669"/>
    <property type="project" value="UniProtKB-KW"/>
</dbReference>
<evidence type="ECO:0000256" key="5">
    <source>
        <dbReference type="ARBA" id="ARBA00022801"/>
    </source>
</evidence>
<keyword evidence="3" id="KW-0540">Nuclease</keyword>
<dbReference type="GO" id="GO:0003729">
    <property type="term" value="F:mRNA binding"/>
    <property type="evidence" value="ECO:0007669"/>
    <property type="project" value="InterPro"/>
</dbReference>
<evidence type="ECO:0000256" key="7">
    <source>
        <dbReference type="ARBA" id="ARBA00023016"/>
    </source>
</evidence>
<dbReference type="Proteomes" id="UP000179251">
    <property type="component" value="Unassembled WGS sequence"/>
</dbReference>
<name>A0A1F5VF91_9BACT</name>
<dbReference type="Pfam" id="PF07927">
    <property type="entry name" value="HicA_toxin"/>
    <property type="match status" value="1"/>
</dbReference>
<evidence type="ECO:0000313" key="8">
    <source>
        <dbReference type="EMBL" id="OGF62084.1"/>
    </source>
</evidence>